<reference evidence="3" key="1">
    <citation type="journal article" date="2019" name="Int. J. Syst. Evol. Microbiol.">
        <title>The Global Catalogue of Microorganisms (GCM) 10K type strain sequencing project: providing services to taxonomists for standard genome sequencing and annotation.</title>
        <authorList>
            <consortium name="The Broad Institute Genomics Platform"/>
            <consortium name="The Broad Institute Genome Sequencing Center for Infectious Disease"/>
            <person name="Wu L."/>
            <person name="Ma J."/>
        </authorList>
    </citation>
    <scope>NUCLEOTIDE SEQUENCE [LARGE SCALE GENOMIC DNA]</scope>
    <source>
        <strain evidence="3">NBRC 108728</strain>
    </source>
</reference>
<proteinExistence type="predicted"/>
<evidence type="ECO:0000256" key="1">
    <source>
        <dbReference type="SAM" id="Phobius"/>
    </source>
</evidence>
<keyword evidence="1" id="KW-1133">Transmembrane helix</keyword>
<sequence>MRGGIMTTSEPTQPVTDRLGTRLFYVGAGIIALAVIAAVVSAIIVFVGAAEGGGINRLSVDTYGAEAATMIVGFVVMSAGLSHARRFAKHVDKAPEPPQTK</sequence>
<evidence type="ECO:0000313" key="2">
    <source>
        <dbReference type="EMBL" id="BDZ49704.1"/>
    </source>
</evidence>
<name>A0ABN6XXX1_9MICO</name>
<protein>
    <submittedName>
        <fullName evidence="2">Uncharacterized protein</fullName>
    </submittedName>
</protein>
<keyword evidence="3" id="KW-1185">Reference proteome</keyword>
<dbReference type="Proteomes" id="UP001321486">
    <property type="component" value="Chromosome"/>
</dbReference>
<organism evidence="2 3">
    <name type="scientific">Frondihabitans sucicola</name>
    <dbReference type="NCBI Taxonomy" id="1268041"/>
    <lineage>
        <taxon>Bacteria</taxon>
        <taxon>Bacillati</taxon>
        <taxon>Actinomycetota</taxon>
        <taxon>Actinomycetes</taxon>
        <taxon>Micrococcales</taxon>
        <taxon>Microbacteriaceae</taxon>
        <taxon>Frondihabitans</taxon>
    </lineage>
</organism>
<feature type="transmembrane region" description="Helical" evidence="1">
    <location>
        <begin position="62"/>
        <end position="81"/>
    </location>
</feature>
<keyword evidence="1" id="KW-0472">Membrane</keyword>
<dbReference type="EMBL" id="AP027732">
    <property type="protein sequence ID" value="BDZ49704.1"/>
    <property type="molecule type" value="Genomic_DNA"/>
</dbReference>
<keyword evidence="1" id="KW-0812">Transmembrane</keyword>
<gene>
    <name evidence="2" type="ORF">GCM10025867_19450</name>
</gene>
<evidence type="ECO:0000313" key="3">
    <source>
        <dbReference type="Proteomes" id="UP001321486"/>
    </source>
</evidence>
<feature type="transmembrane region" description="Helical" evidence="1">
    <location>
        <begin position="23"/>
        <end position="50"/>
    </location>
</feature>
<accession>A0ABN6XXX1</accession>